<dbReference type="InterPro" id="IPR043128">
    <property type="entry name" value="Rev_trsase/Diguanyl_cyclase"/>
</dbReference>
<dbReference type="InterPro" id="IPR000160">
    <property type="entry name" value="GGDEF_dom"/>
</dbReference>
<dbReference type="OrthoDB" id="8553030at2"/>
<gene>
    <name evidence="9" type="ORF">SAMN05421644_10282</name>
</gene>
<dbReference type="STRING" id="61595.SAMN05421644_10282"/>
<sequence length="852" mass="95462">MLNAHRPRLLIVDDVHENLHALMQMLRDDYAITAATNGEKALELAQRTPLPDLILLDIKMPGMDGYSVLAHLKANPLTAEIPVIFVTALAESADEARRLKLGVADYITKPINSELLRRRLSTHLQLRHYRRQPLLFDLAAPVAPVDLSQRPSLLVVDDMPGNIHELLEALKDDYRIQVACSGAKAVERVASAHPPDLVLLDILMPEMDGYETCRQIKALPVGNRLPVIFVTVIDATEQKVRGFAAGAADYITKPFDIDEVRARVRTHLELARLRHELEAQVAQRTALLEQSEEKYRVLADYSPNWEYWNGPDGQYLYVSPACEAISGYAPAEFFADPELMERLIHPDDLSNWRNHASNAEGTVGPLMFRLRSRQQNERWIEHICTPVYDRSGRYLGRRGSNSDITERRRAEQKLDFITHRDPLTRLANRSLFRELLHNAIEHAAHTHSRLALLFLDLDNFKTINESLGHSLGDLLIIAVSRRLQALLPDNRTLARIGGDEFNVILDFDSEQPGIDLSAQHLLDSLKQPFLIDGTPVYIGASIGVALYPTDGADGELLQRNAETALHQAKQQGRGLLRFFSPEMTQRAKTRLRLEADLRRAIERDELLLYYQPQVDLPHRKLVGLEALVRWRHPQRGLVPPGDFIPLAEESGLIVSMGEWVLRTACRQIKHWLETGIAPQQTAVNVSAVQLSHGSLVERVQKILDETGIPPQRLELEITESFIMADSEQSFTSLTELRALGVRLSIDDFGTGYASFGYLQRIAAQKLKIDLSFVRDMTTNSSNASIVRAIIALGHSLGLNVLAEGVESSEQADYLLALGCDAIQGYLISRPLPVDEITAFLVQARGDFSGHDA</sequence>
<feature type="domain" description="PAC" evidence="6">
    <location>
        <begin position="364"/>
        <end position="416"/>
    </location>
</feature>
<protein>
    <recommendedName>
        <fullName evidence="1">cyclic-guanylate-specific phosphodiesterase</fullName>
        <ecNumber evidence="1">3.1.4.52</ecNumber>
    </recommendedName>
</protein>
<dbReference type="PROSITE" id="PS50112">
    <property type="entry name" value="PAS"/>
    <property type="match status" value="1"/>
</dbReference>
<keyword evidence="10" id="KW-1185">Reference proteome</keyword>
<evidence type="ECO:0000256" key="2">
    <source>
        <dbReference type="ARBA" id="ARBA00022636"/>
    </source>
</evidence>
<dbReference type="SMART" id="SM00267">
    <property type="entry name" value="GGDEF"/>
    <property type="match status" value="1"/>
</dbReference>
<evidence type="ECO:0000259" key="8">
    <source>
        <dbReference type="PROSITE" id="PS50887"/>
    </source>
</evidence>
<feature type="domain" description="EAL" evidence="7">
    <location>
        <begin position="590"/>
        <end position="844"/>
    </location>
</feature>
<dbReference type="CDD" id="cd00130">
    <property type="entry name" value="PAS"/>
    <property type="match status" value="1"/>
</dbReference>
<dbReference type="SMART" id="SM00448">
    <property type="entry name" value="REC"/>
    <property type="match status" value="2"/>
</dbReference>
<dbReference type="SUPFAM" id="SSF52172">
    <property type="entry name" value="CheY-like"/>
    <property type="match status" value="2"/>
</dbReference>
<dbReference type="Pfam" id="PF00072">
    <property type="entry name" value="Response_reg"/>
    <property type="match status" value="2"/>
</dbReference>
<feature type="domain" description="Response regulatory" evidence="4">
    <location>
        <begin position="8"/>
        <end position="124"/>
    </location>
</feature>
<dbReference type="PANTHER" id="PTHR44757">
    <property type="entry name" value="DIGUANYLATE CYCLASE DGCP"/>
    <property type="match status" value="1"/>
</dbReference>
<dbReference type="RefSeq" id="WP_091331652.1">
    <property type="nucleotide sequence ID" value="NZ_FNOW01000002.1"/>
</dbReference>
<evidence type="ECO:0000256" key="1">
    <source>
        <dbReference type="ARBA" id="ARBA00012282"/>
    </source>
</evidence>
<dbReference type="PROSITE" id="PS50887">
    <property type="entry name" value="GGDEF"/>
    <property type="match status" value="1"/>
</dbReference>
<dbReference type="Pfam" id="PF00563">
    <property type="entry name" value="EAL"/>
    <property type="match status" value="1"/>
</dbReference>
<dbReference type="SUPFAM" id="SSF141868">
    <property type="entry name" value="EAL domain-like"/>
    <property type="match status" value="1"/>
</dbReference>
<dbReference type="InterPro" id="IPR035965">
    <property type="entry name" value="PAS-like_dom_sf"/>
</dbReference>
<keyword evidence="3" id="KW-0597">Phosphoprotein</keyword>
<dbReference type="SUPFAM" id="SSF55073">
    <property type="entry name" value="Nucleotide cyclase"/>
    <property type="match status" value="1"/>
</dbReference>
<dbReference type="AlphaFoldDB" id="A0A1H3B923"/>
<evidence type="ECO:0000259" key="6">
    <source>
        <dbReference type="PROSITE" id="PS50113"/>
    </source>
</evidence>
<dbReference type="GO" id="GO:0071111">
    <property type="term" value="F:cyclic-guanylate-specific phosphodiesterase activity"/>
    <property type="evidence" value="ECO:0007669"/>
    <property type="project" value="UniProtKB-EC"/>
</dbReference>
<feature type="modified residue" description="4-aspartylphosphate" evidence="3">
    <location>
        <position position="201"/>
    </location>
</feature>
<name>A0A1H3B923_ALLWA</name>
<dbReference type="Gene3D" id="3.30.70.270">
    <property type="match status" value="1"/>
</dbReference>
<dbReference type="Proteomes" id="UP000198672">
    <property type="component" value="Unassembled WGS sequence"/>
</dbReference>
<dbReference type="InterPro" id="IPR000700">
    <property type="entry name" value="PAS-assoc_C"/>
</dbReference>
<dbReference type="SMART" id="SM00052">
    <property type="entry name" value="EAL"/>
    <property type="match status" value="1"/>
</dbReference>
<dbReference type="SMART" id="SM00086">
    <property type="entry name" value="PAC"/>
    <property type="match status" value="1"/>
</dbReference>
<dbReference type="InterPro" id="IPR013655">
    <property type="entry name" value="PAS_fold_3"/>
</dbReference>
<dbReference type="InterPro" id="IPR001633">
    <property type="entry name" value="EAL_dom"/>
</dbReference>
<reference evidence="10" key="1">
    <citation type="submission" date="2016-10" db="EMBL/GenBank/DDBJ databases">
        <authorList>
            <person name="Varghese N."/>
            <person name="Submissions S."/>
        </authorList>
    </citation>
    <scope>NUCLEOTIDE SEQUENCE [LARGE SCALE GENOMIC DNA]</scope>
    <source>
        <strain evidence="10">DSM 173</strain>
    </source>
</reference>
<dbReference type="InterPro" id="IPR001789">
    <property type="entry name" value="Sig_transdc_resp-reg_receiver"/>
</dbReference>
<dbReference type="InterPro" id="IPR000014">
    <property type="entry name" value="PAS"/>
</dbReference>
<dbReference type="Gene3D" id="3.40.50.2300">
    <property type="match status" value="2"/>
</dbReference>
<dbReference type="InterPro" id="IPR029787">
    <property type="entry name" value="Nucleotide_cyclase"/>
</dbReference>
<feature type="domain" description="GGDEF" evidence="8">
    <location>
        <begin position="448"/>
        <end position="581"/>
    </location>
</feature>
<dbReference type="PROSITE" id="PS50110">
    <property type="entry name" value="RESPONSE_REGULATORY"/>
    <property type="match status" value="2"/>
</dbReference>
<dbReference type="CDD" id="cd01949">
    <property type="entry name" value="GGDEF"/>
    <property type="match status" value="1"/>
</dbReference>
<evidence type="ECO:0000259" key="5">
    <source>
        <dbReference type="PROSITE" id="PS50112"/>
    </source>
</evidence>
<proteinExistence type="predicted"/>
<dbReference type="InterPro" id="IPR001610">
    <property type="entry name" value="PAC"/>
</dbReference>
<accession>A0A1H3B923</accession>
<dbReference type="Gene3D" id="3.30.450.20">
    <property type="entry name" value="PAS domain"/>
    <property type="match status" value="1"/>
</dbReference>
<dbReference type="Pfam" id="PF08447">
    <property type="entry name" value="PAS_3"/>
    <property type="match status" value="1"/>
</dbReference>
<dbReference type="CDD" id="cd01948">
    <property type="entry name" value="EAL"/>
    <property type="match status" value="1"/>
</dbReference>
<dbReference type="NCBIfam" id="TIGR00254">
    <property type="entry name" value="GGDEF"/>
    <property type="match status" value="1"/>
</dbReference>
<dbReference type="PROSITE" id="PS50113">
    <property type="entry name" value="PAC"/>
    <property type="match status" value="1"/>
</dbReference>
<organism evidence="9 10">
    <name type="scientific">Allochromatium warmingii</name>
    <name type="common">Chromatium warmingii</name>
    <dbReference type="NCBI Taxonomy" id="61595"/>
    <lineage>
        <taxon>Bacteria</taxon>
        <taxon>Pseudomonadati</taxon>
        <taxon>Pseudomonadota</taxon>
        <taxon>Gammaproteobacteria</taxon>
        <taxon>Chromatiales</taxon>
        <taxon>Chromatiaceae</taxon>
        <taxon>Allochromatium</taxon>
    </lineage>
</organism>
<dbReference type="FunFam" id="3.20.20.450:FF:000001">
    <property type="entry name" value="Cyclic di-GMP phosphodiesterase yahA"/>
    <property type="match status" value="1"/>
</dbReference>
<dbReference type="Pfam" id="PF00990">
    <property type="entry name" value="GGDEF"/>
    <property type="match status" value="1"/>
</dbReference>
<evidence type="ECO:0000259" key="7">
    <source>
        <dbReference type="PROSITE" id="PS50883"/>
    </source>
</evidence>
<evidence type="ECO:0000313" key="9">
    <source>
        <dbReference type="EMBL" id="SDX38446.1"/>
    </source>
</evidence>
<dbReference type="InterPro" id="IPR035919">
    <property type="entry name" value="EAL_sf"/>
</dbReference>
<dbReference type="GO" id="GO:0000160">
    <property type="term" value="P:phosphorelay signal transduction system"/>
    <property type="evidence" value="ECO:0007669"/>
    <property type="project" value="InterPro"/>
</dbReference>
<dbReference type="EC" id="3.1.4.52" evidence="1"/>
<dbReference type="SUPFAM" id="SSF55785">
    <property type="entry name" value="PYP-like sensor domain (PAS domain)"/>
    <property type="match status" value="1"/>
</dbReference>
<dbReference type="NCBIfam" id="TIGR00229">
    <property type="entry name" value="sensory_box"/>
    <property type="match status" value="1"/>
</dbReference>
<evidence type="ECO:0000313" key="10">
    <source>
        <dbReference type="Proteomes" id="UP000198672"/>
    </source>
</evidence>
<feature type="modified residue" description="4-aspartylphosphate" evidence="3">
    <location>
        <position position="57"/>
    </location>
</feature>
<evidence type="ECO:0000259" key="4">
    <source>
        <dbReference type="PROSITE" id="PS50110"/>
    </source>
</evidence>
<dbReference type="PROSITE" id="PS50883">
    <property type="entry name" value="EAL"/>
    <property type="match status" value="1"/>
</dbReference>
<keyword evidence="2" id="KW-0973">c-di-GMP</keyword>
<evidence type="ECO:0000256" key="3">
    <source>
        <dbReference type="PROSITE-ProRule" id="PRU00169"/>
    </source>
</evidence>
<dbReference type="InterPro" id="IPR052155">
    <property type="entry name" value="Biofilm_reg_signaling"/>
</dbReference>
<dbReference type="EMBL" id="FNOW01000002">
    <property type="protein sequence ID" value="SDX38446.1"/>
    <property type="molecule type" value="Genomic_DNA"/>
</dbReference>
<dbReference type="PANTHER" id="PTHR44757:SF2">
    <property type="entry name" value="BIOFILM ARCHITECTURE MAINTENANCE PROTEIN MBAA"/>
    <property type="match status" value="1"/>
</dbReference>
<dbReference type="InterPro" id="IPR011006">
    <property type="entry name" value="CheY-like_superfamily"/>
</dbReference>
<feature type="domain" description="PAS" evidence="5">
    <location>
        <begin position="291"/>
        <end position="348"/>
    </location>
</feature>
<feature type="domain" description="Response regulatory" evidence="4">
    <location>
        <begin position="152"/>
        <end position="268"/>
    </location>
</feature>
<dbReference type="Gene3D" id="3.20.20.450">
    <property type="entry name" value="EAL domain"/>
    <property type="match status" value="1"/>
</dbReference>